<sequence length="54" mass="6322">MDFNKTIIPVYIYLPDLQDVKFDVKVCLLPDSVFKAKQQKVNDLEHEKQANDNL</sequence>
<dbReference type="EMBL" id="PP511591">
    <property type="protein sequence ID" value="XCD05668.1"/>
    <property type="molecule type" value="Genomic_DNA"/>
</dbReference>
<organism evidence="4">
    <name type="scientific">Dulem virus 87</name>
    <dbReference type="NCBI Taxonomy" id="3145798"/>
    <lineage>
        <taxon>Viruses</taxon>
        <taxon>Monodnaviria</taxon>
        <taxon>Sangervirae</taxon>
        <taxon>Phixviricota</taxon>
        <taxon>Malgrandaviricetes</taxon>
        <taxon>Petitvirales</taxon>
        <taxon>Microviridae</taxon>
        <taxon>Microvirus</taxon>
    </lineage>
</organism>
<evidence type="ECO:0000313" key="1">
    <source>
        <dbReference type="EMBL" id="XCD04878.1"/>
    </source>
</evidence>
<protein>
    <submittedName>
        <fullName evidence="4">Uncharacterized protein</fullName>
    </submittedName>
</protein>
<dbReference type="EMBL" id="PP511519">
    <property type="protein sequence ID" value="XCD04878.1"/>
    <property type="molecule type" value="Genomic_DNA"/>
</dbReference>
<accession>A0AAU8B7K7</accession>
<evidence type="ECO:0000313" key="5">
    <source>
        <dbReference type="EMBL" id="XCD08231.1"/>
    </source>
</evidence>
<evidence type="ECO:0000313" key="3">
    <source>
        <dbReference type="EMBL" id="XCD06551.1"/>
    </source>
</evidence>
<name>A0AAU8B7K7_9VIRU</name>
<dbReference type="EMBL" id="PP511686">
    <property type="protein sequence ID" value="XCD06551.1"/>
    <property type="molecule type" value="Genomic_DNA"/>
</dbReference>
<evidence type="ECO:0000313" key="4">
    <source>
        <dbReference type="EMBL" id="XCD07223.1"/>
    </source>
</evidence>
<reference evidence="4" key="1">
    <citation type="submission" date="2024-03" db="EMBL/GenBank/DDBJ databases">
        <title>Diverse circular DNA viruses in blood, oral, and fecal samples of captive lemurs.</title>
        <authorList>
            <person name="Paietta E.N."/>
            <person name="Kraberger S."/>
            <person name="Lund M.C."/>
            <person name="Custer J.M."/>
            <person name="Vargas K.M."/>
            <person name="Ehmke E.E."/>
            <person name="Yoder A.D."/>
            <person name="Varsani A."/>
        </authorList>
    </citation>
    <scope>NUCLEOTIDE SEQUENCE</scope>
    <source>
        <strain evidence="1">Duke_24FF_1360</strain>
        <strain evidence="2">Duke_24FS_129</strain>
        <strain evidence="3">Duke_25FS_133</strain>
        <strain evidence="4">Duke_26_109</strain>
        <strain evidence="5">Duke_29_50</strain>
    </source>
</reference>
<evidence type="ECO:0000313" key="2">
    <source>
        <dbReference type="EMBL" id="XCD05668.1"/>
    </source>
</evidence>
<proteinExistence type="predicted"/>
<dbReference type="EMBL" id="PP511873">
    <property type="protein sequence ID" value="XCD08231.1"/>
    <property type="molecule type" value="Genomic_DNA"/>
</dbReference>
<dbReference type="EMBL" id="PP511768">
    <property type="protein sequence ID" value="XCD07223.1"/>
    <property type="molecule type" value="Genomic_DNA"/>
</dbReference>